<protein>
    <submittedName>
        <fullName evidence="1">Uncharacterized protein</fullName>
    </submittedName>
</protein>
<evidence type="ECO:0000313" key="2">
    <source>
        <dbReference type="Proteomes" id="UP000298429"/>
    </source>
</evidence>
<dbReference type="EMBL" id="RQGN01000036">
    <property type="protein sequence ID" value="TGM05952.1"/>
    <property type="molecule type" value="Genomic_DNA"/>
</dbReference>
<proteinExistence type="predicted"/>
<accession>A0A5F2BKF1</accession>
<evidence type="ECO:0000313" key="1">
    <source>
        <dbReference type="EMBL" id="TGM05952.1"/>
    </source>
</evidence>
<comment type="caution">
    <text evidence="1">The sequence shown here is derived from an EMBL/GenBank/DDBJ whole genome shotgun (WGS) entry which is preliminary data.</text>
</comment>
<dbReference type="Proteomes" id="UP000298429">
    <property type="component" value="Unassembled WGS sequence"/>
</dbReference>
<organism evidence="1 2">
    <name type="scientific">Leptospira barantonii</name>
    <dbReference type="NCBI Taxonomy" id="2023184"/>
    <lineage>
        <taxon>Bacteria</taxon>
        <taxon>Pseudomonadati</taxon>
        <taxon>Spirochaetota</taxon>
        <taxon>Spirochaetia</taxon>
        <taxon>Leptospirales</taxon>
        <taxon>Leptospiraceae</taxon>
        <taxon>Leptospira</taxon>
    </lineage>
</organism>
<reference evidence="1 2" key="1">
    <citation type="journal article" date="2019" name="PLoS Negl. Trop. Dis.">
        <title>Revisiting the worldwide diversity of Leptospira species in the environment.</title>
        <authorList>
            <person name="Vincent A.T."/>
            <person name="Schiettekatte O."/>
            <person name="Bourhy P."/>
            <person name="Veyrier F.J."/>
            <person name="Picardeau M."/>
        </authorList>
    </citation>
    <scope>NUCLEOTIDE SEQUENCE [LARGE SCALE GENOMIC DNA]</scope>
    <source>
        <strain evidence="1 2">201702444</strain>
    </source>
</reference>
<name>A0A5F2BKF1_9LEPT</name>
<dbReference type="AlphaFoldDB" id="A0A5F2BKF1"/>
<sequence>MKINTFKEAKLTKAELKKFHRNFIQKAVDEFGYIGLSRKLKEAGVEKCSDTKIMSVLNRDSFTAIERLSLEIKDSIYPNLP</sequence>
<gene>
    <name evidence="1" type="ORF">EHQ76_06700</name>
</gene>
<dbReference type="RefSeq" id="WP_135670294.1">
    <property type="nucleotide sequence ID" value="NZ_RQGN01000036.1"/>
</dbReference>